<keyword evidence="2" id="KW-1185">Reference proteome</keyword>
<evidence type="ECO:0000313" key="2">
    <source>
        <dbReference type="Proteomes" id="UP000245626"/>
    </source>
</evidence>
<accession>A0ACD0P5W6</accession>
<sequence>MEATHLPKCSWEARPEAIGMWHVASQPSDGAPLATFTPNSTFFNPLPSFLPSFLTFFLPFFRSSFLFWMSVDEVRNGNRNVIPSSPLTSRHFLNTFPVYSRLGSSSSFLTLIFLATFPRVTNTAFFSSSERGPERMDAGSGFDPAYLSSSPSPSPSLFSSSKGKDGKKGEGKEIPIDSFLSSSLISCLLTSALLWV</sequence>
<organism evidence="1 2">
    <name type="scientific">Violaceomyces palustris</name>
    <dbReference type="NCBI Taxonomy" id="1673888"/>
    <lineage>
        <taxon>Eukaryota</taxon>
        <taxon>Fungi</taxon>
        <taxon>Dikarya</taxon>
        <taxon>Basidiomycota</taxon>
        <taxon>Ustilaginomycotina</taxon>
        <taxon>Ustilaginomycetes</taxon>
        <taxon>Violaceomycetales</taxon>
        <taxon>Violaceomycetaceae</taxon>
        <taxon>Violaceomyces</taxon>
    </lineage>
</organism>
<proteinExistence type="predicted"/>
<dbReference type="EMBL" id="KZ819722">
    <property type="protein sequence ID" value="PWN53510.1"/>
    <property type="molecule type" value="Genomic_DNA"/>
</dbReference>
<name>A0ACD0P5W6_9BASI</name>
<gene>
    <name evidence="1" type="ORF">IE53DRAFT_158604</name>
</gene>
<dbReference type="Proteomes" id="UP000245626">
    <property type="component" value="Unassembled WGS sequence"/>
</dbReference>
<reference evidence="1 2" key="1">
    <citation type="journal article" date="2018" name="Mol. Biol. Evol.">
        <title>Broad Genomic Sampling Reveals a Smut Pathogenic Ancestry of the Fungal Clade Ustilaginomycotina.</title>
        <authorList>
            <person name="Kijpornyongpan T."/>
            <person name="Mondo S.J."/>
            <person name="Barry K."/>
            <person name="Sandor L."/>
            <person name="Lee J."/>
            <person name="Lipzen A."/>
            <person name="Pangilinan J."/>
            <person name="LaButti K."/>
            <person name="Hainaut M."/>
            <person name="Henrissat B."/>
            <person name="Grigoriev I.V."/>
            <person name="Spatafora J.W."/>
            <person name="Aime M.C."/>
        </authorList>
    </citation>
    <scope>NUCLEOTIDE SEQUENCE [LARGE SCALE GENOMIC DNA]</scope>
    <source>
        <strain evidence="1 2">SA 807</strain>
    </source>
</reference>
<protein>
    <submittedName>
        <fullName evidence="1">Uncharacterized protein</fullName>
    </submittedName>
</protein>
<evidence type="ECO:0000313" key="1">
    <source>
        <dbReference type="EMBL" id="PWN53510.1"/>
    </source>
</evidence>